<accession>Q2HTH5</accession>
<gene>
    <name evidence="1" type="ORF">MtrDRAFT_AC150441g14v1</name>
</gene>
<evidence type="ECO:0000313" key="1">
    <source>
        <dbReference type="EMBL" id="ABD32656.1"/>
    </source>
</evidence>
<reference evidence="1" key="2">
    <citation type="submission" date="2006-02" db="EMBL/GenBank/DDBJ databases">
        <authorList>
            <consortium name="The International Medicago Genome Annotation Group"/>
        </authorList>
    </citation>
    <scope>NUCLEOTIDE SEQUENCE</scope>
</reference>
<dbReference type="EMBL" id="AC150441">
    <property type="protein sequence ID" value="ABD32656.1"/>
    <property type="molecule type" value="Genomic_DNA"/>
</dbReference>
<protein>
    <submittedName>
        <fullName evidence="1">Uncharacterized protein</fullName>
    </submittedName>
</protein>
<proteinExistence type="predicted"/>
<organism evidence="1">
    <name type="scientific">Medicago truncatula</name>
    <name type="common">Barrel medic</name>
    <name type="synonym">Medicago tribuloides</name>
    <dbReference type="NCBI Taxonomy" id="3880"/>
    <lineage>
        <taxon>Eukaryota</taxon>
        <taxon>Viridiplantae</taxon>
        <taxon>Streptophyta</taxon>
        <taxon>Embryophyta</taxon>
        <taxon>Tracheophyta</taxon>
        <taxon>Spermatophyta</taxon>
        <taxon>Magnoliopsida</taxon>
        <taxon>eudicotyledons</taxon>
        <taxon>Gunneridae</taxon>
        <taxon>Pentapetalae</taxon>
        <taxon>rosids</taxon>
        <taxon>fabids</taxon>
        <taxon>Fabales</taxon>
        <taxon>Fabaceae</taxon>
        <taxon>Papilionoideae</taxon>
        <taxon>50 kb inversion clade</taxon>
        <taxon>NPAAA clade</taxon>
        <taxon>Hologalegina</taxon>
        <taxon>IRL clade</taxon>
        <taxon>Trifolieae</taxon>
        <taxon>Medicago</taxon>
    </lineage>
</organism>
<name>Q2HTH5_MEDTR</name>
<sequence length="55" mass="6523">MNLSCAWVNVNDPEKWMNELKDSDGEDEEMNEVFWVGVLLMMKIMKKRMEGEGKR</sequence>
<dbReference type="AlphaFoldDB" id="Q2HTH5"/>
<reference evidence="1" key="1">
    <citation type="submission" date="2004-11" db="EMBL/GenBank/DDBJ databases">
        <title>Medicago truncatula BAC genomic sequence.</title>
        <authorList>
            <person name="Town C.D."/>
            <person name="Tallon L.J."/>
            <person name="Arbogast T."/>
            <person name="Althoff R."/>
            <person name="Hine E."/>
            <person name="Monaghan E."/>
            <person name="Smith S.A."/>
            <person name="Utterback T."/>
            <person name="Feldblyum T."/>
            <person name="Koo H."/>
            <person name="Cheung F."/>
        </authorList>
    </citation>
    <scope>NUCLEOTIDE SEQUENCE</scope>
</reference>